<name>A0ABQ7TF03_PHRPL</name>
<evidence type="ECO:0000313" key="1">
    <source>
        <dbReference type="EMBL" id="KAH0628239.1"/>
    </source>
</evidence>
<accession>A0ABQ7TF03</accession>
<dbReference type="InterPro" id="IPR032675">
    <property type="entry name" value="LRR_dom_sf"/>
</dbReference>
<gene>
    <name evidence="1" type="ORF">JD844_009122</name>
</gene>
<comment type="caution">
    <text evidence="1">The sequence shown here is derived from an EMBL/GenBank/DDBJ whole genome shotgun (WGS) entry which is preliminary data.</text>
</comment>
<evidence type="ECO:0008006" key="3">
    <source>
        <dbReference type="Google" id="ProtNLM"/>
    </source>
</evidence>
<proteinExistence type="predicted"/>
<sequence>MPANLTYPSDQLEKEEGGETHLVLLSLISKLGVKDCLVHFIVKKCPELECLILSSCSQITDISLMEISTHLPSVRYA</sequence>
<dbReference type="InterPro" id="IPR006553">
    <property type="entry name" value="Leu-rich_rpt_Cys-con_subtyp"/>
</dbReference>
<dbReference type="SUPFAM" id="SSF52047">
    <property type="entry name" value="RNI-like"/>
    <property type="match status" value="1"/>
</dbReference>
<dbReference type="EMBL" id="JAIPUX010000439">
    <property type="protein sequence ID" value="KAH0628239.1"/>
    <property type="molecule type" value="Genomic_DNA"/>
</dbReference>
<reference evidence="1 2" key="1">
    <citation type="journal article" date="2022" name="Gigascience">
        <title>A chromosome-level genome assembly and annotation of the desert horned lizard, Phrynosoma platyrhinos, provides insight into chromosomal rearrangements among reptiles.</title>
        <authorList>
            <person name="Koochekian N."/>
            <person name="Ascanio A."/>
            <person name="Farleigh K."/>
            <person name="Card D.C."/>
            <person name="Schield D.R."/>
            <person name="Castoe T.A."/>
            <person name="Jezkova T."/>
        </authorList>
    </citation>
    <scope>NUCLEOTIDE SEQUENCE [LARGE SCALE GENOMIC DNA]</scope>
    <source>
        <strain evidence="1">NK-2021</strain>
    </source>
</reference>
<organism evidence="1 2">
    <name type="scientific">Phrynosoma platyrhinos</name>
    <name type="common">Desert horned lizard</name>
    <dbReference type="NCBI Taxonomy" id="52577"/>
    <lineage>
        <taxon>Eukaryota</taxon>
        <taxon>Metazoa</taxon>
        <taxon>Chordata</taxon>
        <taxon>Craniata</taxon>
        <taxon>Vertebrata</taxon>
        <taxon>Euteleostomi</taxon>
        <taxon>Lepidosauria</taxon>
        <taxon>Squamata</taxon>
        <taxon>Bifurcata</taxon>
        <taxon>Unidentata</taxon>
        <taxon>Episquamata</taxon>
        <taxon>Toxicofera</taxon>
        <taxon>Iguania</taxon>
        <taxon>Phrynosomatidae</taxon>
        <taxon>Phrynosomatinae</taxon>
        <taxon>Phrynosoma</taxon>
    </lineage>
</organism>
<dbReference type="Proteomes" id="UP000826234">
    <property type="component" value="Unassembled WGS sequence"/>
</dbReference>
<protein>
    <recommendedName>
        <fullName evidence="3">F-box and leucine-rich repeat protein 2</fullName>
    </recommendedName>
</protein>
<dbReference type="Gene3D" id="3.80.10.10">
    <property type="entry name" value="Ribonuclease Inhibitor"/>
    <property type="match status" value="1"/>
</dbReference>
<keyword evidence="2" id="KW-1185">Reference proteome</keyword>
<evidence type="ECO:0000313" key="2">
    <source>
        <dbReference type="Proteomes" id="UP000826234"/>
    </source>
</evidence>
<dbReference type="SMART" id="SM00367">
    <property type="entry name" value="LRR_CC"/>
    <property type="match status" value="1"/>
</dbReference>